<organism evidence="8 9">
    <name type="scientific">Microbacterium caowuchunii</name>
    <dbReference type="NCBI Taxonomy" id="2614638"/>
    <lineage>
        <taxon>Bacteria</taxon>
        <taxon>Bacillati</taxon>
        <taxon>Actinomycetota</taxon>
        <taxon>Actinomycetes</taxon>
        <taxon>Micrococcales</taxon>
        <taxon>Microbacteriaceae</taxon>
        <taxon>Microbacterium</taxon>
    </lineage>
</organism>
<evidence type="ECO:0000256" key="2">
    <source>
        <dbReference type="ARBA" id="ARBA00012865"/>
    </source>
</evidence>
<dbReference type="PANTHER" id="PTHR35333">
    <property type="entry name" value="BETA-LACTAMASE"/>
    <property type="match status" value="1"/>
</dbReference>
<dbReference type="SUPFAM" id="SSF56601">
    <property type="entry name" value="beta-lactamase/transpeptidase-like"/>
    <property type="match status" value="1"/>
</dbReference>
<comment type="catalytic activity">
    <reaction evidence="5">
        <text>a beta-lactam + H2O = a substituted beta-amino acid</text>
        <dbReference type="Rhea" id="RHEA:20401"/>
        <dbReference type="ChEBI" id="CHEBI:15377"/>
        <dbReference type="ChEBI" id="CHEBI:35627"/>
        <dbReference type="ChEBI" id="CHEBI:140347"/>
        <dbReference type="EC" id="3.5.2.6"/>
    </reaction>
</comment>
<dbReference type="PRINTS" id="PR00118">
    <property type="entry name" value="BLACTAMASEA"/>
</dbReference>
<feature type="signal peptide" evidence="6">
    <location>
        <begin position="1"/>
        <end position="24"/>
    </location>
</feature>
<dbReference type="EC" id="3.5.2.6" evidence="2 5"/>
<comment type="similarity">
    <text evidence="1 5">Belongs to the class-A beta-lactamase family.</text>
</comment>
<dbReference type="PROSITE" id="PS00146">
    <property type="entry name" value="BETA_LACTAMASE_A"/>
    <property type="match status" value="1"/>
</dbReference>
<keyword evidence="9" id="KW-1185">Reference proteome</keyword>
<evidence type="ECO:0000313" key="9">
    <source>
        <dbReference type="Proteomes" id="UP000326838"/>
    </source>
</evidence>
<dbReference type="PANTHER" id="PTHR35333:SF3">
    <property type="entry name" value="BETA-LACTAMASE-TYPE TRANSPEPTIDASE FOLD CONTAINING PROTEIN"/>
    <property type="match status" value="1"/>
</dbReference>
<dbReference type="InterPro" id="IPR045155">
    <property type="entry name" value="Beta-lactam_cat"/>
</dbReference>
<dbReference type="AlphaFoldDB" id="A0A5N0TIZ7"/>
<protein>
    <recommendedName>
        <fullName evidence="2 5">Beta-lactamase</fullName>
        <ecNumber evidence="2 5">3.5.2.6</ecNumber>
    </recommendedName>
</protein>
<dbReference type="GO" id="GO:0030655">
    <property type="term" value="P:beta-lactam antibiotic catabolic process"/>
    <property type="evidence" value="ECO:0007669"/>
    <property type="project" value="InterPro"/>
</dbReference>
<keyword evidence="4 5" id="KW-0046">Antibiotic resistance</keyword>
<feature type="domain" description="Beta-lactamase class A catalytic" evidence="7">
    <location>
        <begin position="66"/>
        <end position="282"/>
    </location>
</feature>
<evidence type="ECO:0000256" key="4">
    <source>
        <dbReference type="ARBA" id="ARBA00023251"/>
    </source>
</evidence>
<dbReference type="EMBL" id="VYUY01000007">
    <property type="protein sequence ID" value="KAA9134414.1"/>
    <property type="molecule type" value="Genomic_DNA"/>
</dbReference>
<name>A0A5N0TIZ7_9MICO</name>
<dbReference type="NCBIfam" id="NF033103">
    <property type="entry name" value="bla_class_A"/>
    <property type="match status" value="1"/>
</dbReference>
<dbReference type="GO" id="GO:0046677">
    <property type="term" value="P:response to antibiotic"/>
    <property type="evidence" value="ECO:0007669"/>
    <property type="project" value="UniProtKB-UniRule"/>
</dbReference>
<accession>A0A5N0TIZ7</accession>
<evidence type="ECO:0000259" key="7">
    <source>
        <dbReference type="Pfam" id="PF13354"/>
    </source>
</evidence>
<gene>
    <name evidence="8" type="primary">bla</name>
    <name evidence="8" type="ORF">F6B40_06500</name>
</gene>
<dbReference type="Proteomes" id="UP000326838">
    <property type="component" value="Unassembled WGS sequence"/>
</dbReference>
<dbReference type="InterPro" id="IPR000871">
    <property type="entry name" value="Beta-lactam_class-A"/>
</dbReference>
<dbReference type="RefSeq" id="WP_150892715.1">
    <property type="nucleotide sequence ID" value="NZ_VYUY01000007.1"/>
</dbReference>
<dbReference type="GO" id="GO:0008800">
    <property type="term" value="F:beta-lactamase activity"/>
    <property type="evidence" value="ECO:0007669"/>
    <property type="project" value="UniProtKB-UniRule"/>
</dbReference>
<dbReference type="Pfam" id="PF13354">
    <property type="entry name" value="Beta-lactamase2"/>
    <property type="match status" value="1"/>
</dbReference>
<evidence type="ECO:0000256" key="5">
    <source>
        <dbReference type="RuleBase" id="RU361140"/>
    </source>
</evidence>
<dbReference type="Gene3D" id="3.40.710.10">
    <property type="entry name" value="DD-peptidase/beta-lactamase superfamily"/>
    <property type="match status" value="1"/>
</dbReference>
<evidence type="ECO:0000256" key="1">
    <source>
        <dbReference type="ARBA" id="ARBA00009009"/>
    </source>
</evidence>
<evidence type="ECO:0000313" key="8">
    <source>
        <dbReference type="EMBL" id="KAA9134414.1"/>
    </source>
</evidence>
<feature type="chain" id="PRO_5024296683" description="Beta-lactamase" evidence="6">
    <location>
        <begin position="25"/>
        <end position="308"/>
    </location>
</feature>
<comment type="caution">
    <text evidence="8">The sequence shown here is derived from an EMBL/GenBank/DDBJ whole genome shotgun (WGS) entry which is preliminary data.</text>
</comment>
<reference evidence="9" key="1">
    <citation type="submission" date="2019-09" db="EMBL/GenBank/DDBJ databases">
        <title>Mumia zhuanghuii sp. nov. isolated from the intestinal contents of plateau pika (Ochotona curzoniae) in the Qinghai-Tibet plateau of China.</title>
        <authorList>
            <person name="Tian Z."/>
        </authorList>
    </citation>
    <scope>NUCLEOTIDE SEQUENCE [LARGE SCALE GENOMIC DNA]</scope>
    <source>
        <strain evidence="9">L-033</strain>
    </source>
</reference>
<keyword evidence="3 5" id="KW-0378">Hydrolase</keyword>
<evidence type="ECO:0000256" key="3">
    <source>
        <dbReference type="ARBA" id="ARBA00022801"/>
    </source>
</evidence>
<sequence length="308" mass="32074">MQKARPLILATAATAFLWLGVGCAPIEEEATPPASSAPVVTETPAPDRAVSDDIAGLEAQYQARVGVSALDTASGDSVQYRADERFGFASTIKVFAAAAMLRQIPEDQRDARLTWTPEEMVAAGYSPVAEEHLGTGMTIREAAEAAVRRSDNTAMNLVLGRIGGPAGLDAELVQLGDTTTEAIDSEPELNRVDPGSPANTTTPAAFTAALHEVMRSDYLAPTDRAVLIEWMSGNATGDALIRAGAPAGWEVADKSGGAGGMRNDIAIVTPPGRAPVILTVMTAKDDPAAAYEDELVAAVARTVLSAFE</sequence>
<dbReference type="PROSITE" id="PS51257">
    <property type="entry name" value="PROKAR_LIPOPROTEIN"/>
    <property type="match status" value="1"/>
</dbReference>
<proteinExistence type="inferred from homology"/>
<keyword evidence="6" id="KW-0732">Signal</keyword>
<dbReference type="InterPro" id="IPR023650">
    <property type="entry name" value="Beta-lactam_class-A_AS"/>
</dbReference>
<dbReference type="InterPro" id="IPR012338">
    <property type="entry name" value="Beta-lactam/transpept-like"/>
</dbReference>
<evidence type="ECO:0000256" key="6">
    <source>
        <dbReference type="SAM" id="SignalP"/>
    </source>
</evidence>